<proteinExistence type="predicted"/>
<protein>
    <submittedName>
        <fullName evidence="1">Uncharacterized protein</fullName>
    </submittedName>
</protein>
<evidence type="ECO:0000313" key="1">
    <source>
        <dbReference type="EMBL" id="JAH95210.1"/>
    </source>
</evidence>
<reference evidence="1" key="1">
    <citation type="submission" date="2014-11" db="EMBL/GenBank/DDBJ databases">
        <authorList>
            <person name="Amaro Gonzalez C."/>
        </authorList>
    </citation>
    <scope>NUCLEOTIDE SEQUENCE</scope>
</reference>
<reference evidence="1" key="2">
    <citation type="journal article" date="2015" name="Fish Shellfish Immunol.">
        <title>Early steps in the European eel (Anguilla anguilla)-Vibrio vulnificus interaction in the gills: Role of the RtxA13 toxin.</title>
        <authorList>
            <person name="Callol A."/>
            <person name="Pajuelo D."/>
            <person name="Ebbesson L."/>
            <person name="Teles M."/>
            <person name="MacKenzie S."/>
            <person name="Amaro C."/>
        </authorList>
    </citation>
    <scope>NUCLEOTIDE SEQUENCE</scope>
</reference>
<dbReference type="AlphaFoldDB" id="A0A0E9WZZ3"/>
<accession>A0A0E9WZZ3</accession>
<name>A0A0E9WZZ3_ANGAN</name>
<sequence length="57" mass="6645">MWLIMHDQNEIFIPLPGHFPVANSEILYLVSLSVSHTHIHAWFPQSLKMLTTVFEKV</sequence>
<dbReference type="EMBL" id="GBXM01013367">
    <property type="protein sequence ID" value="JAH95210.1"/>
    <property type="molecule type" value="Transcribed_RNA"/>
</dbReference>
<organism evidence="1">
    <name type="scientific">Anguilla anguilla</name>
    <name type="common">European freshwater eel</name>
    <name type="synonym">Muraena anguilla</name>
    <dbReference type="NCBI Taxonomy" id="7936"/>
    <lineage>
        <taxon>Eukaryota</taxon>
        <taxon>Metazoa</taxon>
        <taxon>Chordata</taxon>
        <taxon>Craniata</taxon>
        <taxon>Vertebrata</taxon>
        <taxon>Euteleostomi</taxon>
        <taxon>Actinopterygii</taxon>
        <taxon>Neopterygii</taxon>
        <taxon>Teleostei</taxon>
        <taxon>Anguilliformes</taxon>
        <taxon>Anguillidae</taxon>
        <taxon>Anguilla</taxon>
    </lineage>
</organism>